<protein>
    <submittedName>
        <fullName evidence="2">Microtubule-associated protein AIR9</fullName>
    </submittedName>
</protein>
<dbReference type="AlphaFoldDB" id="A0A438IP50"/>
<dbReference type="EMBL" id="QGNW01000093">
    <property type="protein sequence ID" value="RVW98498.1"/>
    <property type="molecule type" value="Genomic_DNA"/>
</dbReference>
<dbReference type="PANTHER" id="PTHR31149">
    <property type="entry name" value="EXPRESSED PROTEIN"/>
    <property type="match status" value="1"/>
</dbReference>
<evidence type="ECO:0000313" key="3">
    <source>
        <dbReference type="Proteomes" id="UP000288805"/>
    </source>
</evidence>
<dbReference type="PANTHER" id="PTHR31149:SF11">
    <property type="entry name" value="187-KDA MICROTUBULE-ASSOCIATED PROTEIN AIR9"/>
    <property type="match status" value="1"/>
</dbReference>
<keyword evidence="1" id="KW-0812">Transmembrane</keyword>
<evidence type="ECO:0000313" key="2">
    <source>
        <dbReference type="EMBL" id="RVW98498.1"/>
    </source>
</evidence>
<dbReference type="Proteomes" id="UP000288805">
    <property type="component" value="Unassembled WGS sequence"/>
</dbReference>
<keyword evidence="1" id="KW-1133">Transmembrane helix</keyword>
<keyword evidence="1" id="KW-0472">Membrane</keyword>
<feature type="transmembrane region" description="Helical" evidence="1">
    <location>
        <begin position="229"/>
        <end position="247"/>
    </location>
</feature>
<reference evidence="2 3" key="1">
    <citation type="journal article" date="2018" name="PLoS Genet.">
        <title>Population sequencing reveals clonal diversity and ancestral inbreeding in the grapevine cultivar Chardonnay.</title>
        <authorList>
            <person name="Roach M.J."/>
            <person name="Johnson D.L."/>
            <person name="Bohlmann J."/>
            <person name="van Vuuren H.J."/>
            <person name="Jones S.J."/>
            <person name="Pretorius I.S."/>
            <person name="Schmidt S.A."/>
            <person name="Borneman A.R."/>
        </authorList>
    </citation>
    <scope>NUCLEOTIDE SEQUENCE [LARGE SCALE GENOMIC DNA]</scope>
    <source>
        <strain evidence="3">cv. Chardonnay</strain>
        <tissue evidence="2">Leaf</tissue>
    </source>
</reference>
<evidence type="ECO:0000256" key="1">
    <source>
        <dbReference type="SAM" id="Phobius"/>
    </source>
</evidence>
<sequence length="249" mass="28532">MQTAALNKKRESSWFGDEEGAIECACKDGDNFSKIVLGEGHMELYKCTIPWHALTENPILQMSHLEAASILLVGPTLKKFNDRDLSREEVAIAKHYPAHTALCIRDGWEFCRPEHAIDSTFRFLVEQWKDDLPLGYLIKETSIDQPFEEDAWERSLSNFTAIPEAIEQVYWPKHEDIGKILKVECTPILGEIEHRSIFAISLPVSPGLNLFAGCMYWKRPQMRWVVKCYVNLMYIVGALPKSLSLWVDC</sequence>
<organism evidence="2 3">
    <name type="scientific">Vitis vinifera</name>
    <name type="common">Grape</name>
    <dbReference type="NCBI Taxonomy" id="29760"/>
    <lineage>
        <taxon>Eukaryota</taxon>
        <taxon>Viridiplantae</taxon>
        <taxon>Streptophyta</taxon>
        <taxon>Embryophyta</taxon>
        <taxon>Tracheophyta</taxon>
        <taxon>Spermatophyta</taxon>
        <taxon>Magnoliopsida</taxon>
        <taxon>eudicotyledons</taxon>
        <taxon>Gunneridae</taxon>
        <taxon>Pentapetalae</taxon>
        <taxon>rosids</taxon>
        <taxon>Vitales</taxon>
        <taxon>Vitaceae</taxon>
        <taxon>Viteae</taxon>
        <taxon>Vitis</taxon>
    </lineage>
</organism>
<gene>
    <name evidence="2" type="primary">AIR9_11</name>
    <name evidence="2" type="ORF">CK203_026860</name>
</gene>
<name>A0A438IP50_VITVI</name>
<accession>A0A438IP50</accession>
<comment type="caution">
    <text evidence="2">The sequence shown here is derived from an EMBL/GenBank/DDBJ whole genome shotgun (WGS) entry which is preliminary data.</text>
</comment>
<proteinExistence type="predicted"/>